<name>A0A316G003_9RHOB</name>
<organism evidence="3 4">
    <name type="scientific">Silicimonas algicola</name>
    <dbReference type="NCBI Taxonomy" id="1826607"/>
    <lineage>
        <taxon>Bacteria</taxon>
        <taxon>Pseudomonadati</taxon>
        <taxon>Pseudomonadota</taxon>
        <taxon>Alphaproteobacteria</taxon>
        <taxon>Rhodobacterales</taxon>
        <taxon>Paracoccaceae</taxon>
    </lineage>
</organism>
<evidence type="ECO:0000313" key="3">
    <source>
        <dbReference type="EMBL" id="PWK53130.1"/>
    </source>
</evidence>
<dbReference type="AlphaFoldDB" id="A0A316G003"/>
<proteinExistence type="predicted"/>
<dbReference type="InterPro" id="IPR029044">
    <property type="entry name" value="Nucleotide-diphossugar_trans"/>
</dbReference>
<dbReference type="Proteomes" id="UP000245390">
    <property type="component" value="Unassembled WGS sequence"/>
</dbReference>
<dbReference type="InterPro" id="IPR001173">
    <property type="entry name" value="Glyco_trans_2-like"/>
</dbReference>
<dbReference type="CDD" id="cd06433">
    <property type="entry name" value="GT_2_WfgS_like"/>
    <property type="match status" value="1"/>
</dbReference>
<dbReference type="PANTHER" id="PTHR22916:SF65">
    <property type="entry name" value="SLR1065 PROTEIN"/>
    <property type="match status" value="1"/>
</dbReference>
<dbReference type="KEGG" id="salo:EF888_06145"/>
<protein>
    <submittedName>
        <fullName evidence="3">Glycosyltransferase involved in cell wall biosynthesis</fullName>
    </submittedName>
</protein>
<keyword evidence="3" id="KW-0808">Transferase</keyword>
<comment type="caution">
    <text evidence="3">The sequence shown here is derived from an EMBL/GenBank/DDBJ whole genome shotgun (WGS) entry which is preliminary data.</text>
</comment>
<feature type="domain" description="Glycosyltransferase 2-like" evidence="2">
    <location>
        <begin position="42"/>
        <end position="166"/>
    </location>
</feature>
<dbReference type="OrthoDB" id="5291101at2"/>
<sequence length="314" mass="35851">MRCPTLAELPPPPEGRTGWPWTTESPQLPDTMPDGGAWPRISIVTPSYNQGQFIEETIRSVLLQGYPNLEYIIIDGGSTDGAVDIIKKYKLWLTYWVSERDRGQSHAINKGFEWASGALYNWQNSDDILFVSALSSAAAIFVKHNAQLICGRRIIRTMTGSAQHVDPALNRDWWNYKLRRGIIATDASFFSAALHSQIGALDERMHYQFDVDYFTRALNCVERITITEQIFSLLMSHADQKTRQTQRSDEYEITKLRTPPASDNLLLRLLQRVARTRFHNFVLVVALPFLAKAKPKITYISFDWLTGRDIVTEI</sequence>
<evidence type="ECO:0000259" key="2">
    <source>
        <dbReference type="Pfam" id="PF00535"/>
    </source>
</evidence>
<reference evidence="3 4" key="1">
    <citation type="submission" date="2018-05" db="EMBL/GenBank/DDBJ databases">
        <title>Genomic Encyclopedia of Type Strains, Phase IV (KMG-IV): sequencing the most valuable type-strain genomes for metagenomic binning, comparative biology and taxonomic classification.</title>
        <authorList>
            <person name="Goeker M."/>
        </authorList>
    </citation>
    <scope>NUCLEOTIDE SEQUENCE [LARGE SCALE GENOMIC DNA]</scope>
    <source>
        <strain evidence="3 4">DSM 103371</strain>
    </source>
</reference>
<evidence type="ECO:0000313" key="4">
    <source>
        <dbReference type="Proteomes" id="UP000245390"/>
    </source>
</evidence>
<dbReference type="Gene3D" id="3.90.550.10">
    <property type="entry name" value="Spore Coat Polysaccharide Biosynthesis Protein SpsA, Chain A"/>
    <property type="match status" value="1"/>
</dbReference>
<dbReference type="GO" id="GO:0016758">
    <property type="term" value="F:hexosyltransferase activity"/>
    <property type="evidence" value="ECO:0007669"/>
    <property type="project" value="UniProtKB-ARBA"/>
</dbReference>
<accession>A0A316G003</accession>
<keyword evidence="4" id="KW-1185">Reference proteome</keyword>
<dbReference type="PANTHER" id="PTHR22916">
    <property type="entry name" value="GLYCOSYLTRANSFERASE"/>
    <property type="match status" value="1"/>
</dbReference>
<dbReference type="SUPFAM" id="SSF53448">
    <property type="entry name" value="Nucleotide-diphospho-sugar transferases"/>
    <property type="match status" value="1"/>
</dbReference>
<evidence type="ECO:0000256" key="1">
    <source>
        <dbReference type="SAM" id="MobiDB-lite"/>
    </source>
</evidence>
<dbReference type="Pfam" id="PF00535">
    <property type="entry name" value="Glycos_transf_2"/>
    <property type="match status" value="1"/>
</dbReference>
<dbReference type="EMBL" id="QGGV01000014">
    <property type="protein sequence ID" value="PWK53130.1"/>
    <property type="molecule type" value="Genomic_DNA"/>
</dbReference>
<gene>
    <name evidence="3" type="ORF">C8D95_11432</name>
</gene>
<feature type="region of interest" description="Disordered" evidence="1">
    <location>
        <begin position="1"/>
        <end position="23"/>
    </location>
</feature>